<dbReference type="Proteomes" id="UP000263273">
    <property type="component" value="Unassembled WGS sequence"/>
</dbReference>
<organism evidence="3 4">
    <name type="scientific">Syntrophomonas wolfei</name>
    <dbReference type="NCBI Taxonomy" id="863"/>
    <lineage>
        <taxon>Bacteria</taxon>
        <taxon>Bacillati</taxon>
        <taxon>Bacillota</taxon>
        <taxon>Clostridia</taxon>
        <taxon>Eubacteriales</taxon>
        <taxon>Syntrophomonadaceae</taxon>
        <taxon>Syntrophomonas</taxon>
    </lineage>
</organism>
<evidence type="ECO:0000313" key="3">
    <source>
        <dbReference type="EMBL" id="HBK53216.1"/>
    </source>
</evidence>
<feature type="coiled-coil region" evidence="1">
    <location>
        <begin position="116"/>
        <end position="143"/>
    </location>
</feature>
<evidence type="ECO:0000313" key="4">
    <source>
        <dbReference type="Proteomes" id="UP000263273"/>
    </source>
</evidence>
<name>A0A354YWX3_9FIRM</name>
<dbReference type="PROSITE" id="PS50943">
    <property type="entry name" value="HTH_CROC1"/>
    <property type="match status" value="1"/>
</dbReference>
<comment type="caution">
    <text evidence="3">The sequence shown here is derived from an EMBL/GenBank/DDBJ whole genome shotgun (WGS) entry which is preliminary data.</text>
</comment>
<keyword evidence="1" id="KW-0175">Coiled coil</keyword>
<feature type="domain" description="HTH cro/C1-type" evidence="2">
    <location>
        <begin position="1"/>
        <end position="44"/>
    </location>
</feature>
<dbReference type="SUPFAM" id="SSF47413">
    <property type="entry name" value="lambda repressor-like DNA-binding domains"/>
    <property type="match status" value="1"/>
</dbReference>
<dbReference type="Pfam" id="PF01381">
    <property type="entry name" value="HTH_3"/>
    <property type="match status" value="1"/>
</dbReference>
<evidence type="ECO:0000256" key="1">
    <source>
        <dbReference type="SAM" id="Coils"/>
    </source>
</evidence>
<dbReference type="CDD" id="cd00093">
    <property type="entry name" value="HTH_XRE"/>
    <property type="match status" value="1"/>
</dbReference>
<reference evidence="3 4" key="1">
    <citation type="journal article" date="2018" name="Nat. Biotechnol.">
        <title>A standardized bacterial taxonomy based on genome phylogeny substantially revises the tree of life.</title>
        <authorList>
            <person name="Parks D.H."/>
            <person name="Chuvochina M."/>
            <person name="Waite D.W."/>
            <person name="Rinke C."/>
            <person name="Skarshewski A."/>
            <person name="Chaumeil P.A."/>
            <person name="Hugenholtz P."/>
        </authorList>
    </citation>
    <scope>NUCLEOTIDE SEQUENCE [LARGE SCALE GENOMIC DNA]</scope>
    <source>
        <strain evidence="3">UBA10948</strain>
    </source>
</reference>
<dbReference type="InterPro" id="IPR010982">
    <property type="entry name" value="Lambda_DNA-bd_dom_sf"/>
</dbReference>
<dbReference type="InterPro" id="IPR001387">
    <property type="entry name" value="Cro/C1-type_HTH"/>
</dbReference>
<protein>
    <recommendedName>
        <fullName evidence="2">HTH cro/C1-type domain-containing protein</fullName>
    </recommendedName>
</protein>
<dbReference type="Gene3D" id="1.10.260.40">
    <property type="entry name" value="lambda repressor-like DNA-binding domains"/>
    <property type="match status" value="1"/>
</dbReference>
<dbReference type="EMBL" id="DNZF01000101">
    <property type="protein sequence ID" value="HBK53216.1"/>
    <property type="molecule type" value="Genomic_DNA"/>
</dbReference>
<accession>A0A354YWX3</accession>
<gene>
    <name evidence="3" type="ORF">DDZ44_04685</name>
</gene>
<dbReference type="AlphaFoldDB" id="A0A354YWX3"/>
<evidence type="ECO:0000259" key="2">
    <source>
        <dbReference type="PROSITE" id="PS50943"/>
    </source>
</evidence>
<sequence length="159" mass="17841">FKEARNQAGLSRDEAAFRLHIGSRTLTNYEHGVTITPPEIALKMQEMYQDPTLTARYCSNYCPIGQIFAHQVPKNETLCQAVLGFLKEGNDVARVRDNLIEITADGIIDSDEMLTFEAIMDELLDLEKQIEELKLQAASILSIPAMMQRKKKTALAAAR</sequence>
<dbReference type="GO" id="GO:0003677">
    <property type="term" value="F:DNA binding"/>
    <property type="evidence" value="ECO:0007669"/>
    <property type="project" value="InterPro"/>
</dbReference>
<feature type="non-terminal residue" evidence="3">
    <location>
        <position position="1"/>
    </location>
</feature>
<proteinExistence type="predicted"/>